<dbReference type="Pfam" id="PF14380">
    <property type="entry name" value="WAK_assoc"/>
    <property type="match status" value="1"/>
</dbReference>
<dbReference type="Proteomes" id="UP001318860">
    <property type="component" value="Unassembled WGS sequence"/>
</dbReference>
<comment type="catalytic activity">
    <reaction evidence="5">
        <text>L-threonyl-[protein] + ATP = O-phospho-L-threonyl-[protein] + ADP + H(+)</text>
        <dbReference type="Rhea" id="RHEA:46608"/>
        <dbReference type="Rhea" id="RHEA-COMP:11060"/>
        <dbReference type="Rhea" id="RHEA-COMP:11605"/>
        <dbReference type="ChEBI" id="CHEBI:15378"/>
        <dbReference type="ChEBI" id="CHEBI:30013"/>
        <dbReference type="ChEBI" id="CHEBI:30616"/>
        <dbReference type="ChEBI" id="CHEBI:61977"/>
        <dbReference type="ChEBI" id="CHEBI:456216"/>
        <dbReference type="EC" id="2.7.11.1"/>
    </reaction>
</comment>
<dbReference type="InterPro" id="IPR025287">
    <property type="entry name" value="WAK_GUB"/>
</dbReference>
<keyword evidence="4" id="KW-0325">Glycoprotein</keyword>
<keyword evidence="11" id="KW-1185">Reference proteome</keyword>
<feature type="chain" id="PRO_5047127943" description="non-specific serine/threonine protein kinase" evidence="7">
    <location>
        <begin position="31"/>
        <end position="279"/>
    </location>
</feature>
<sequence length="279" mass="30850">MKPQYFSFSTTKIFTLFLLVTIFHLPPISGIQNDQQYTKCGVLFNCGKLTRIDYPFYGGDRPDECGYPGLKLACENGTTTTIQMNNLKYRVLELNPKTQLLKISRNDFSQTLCQQELKNTTLDSQLFEYANGYVNLTFLYGCPDLDFPVPYRFDCPVKGTAERNGYVEFGTRFSGVCRENVVVPVSYKSFVDFKDLKAVVGEGFEVRFKVESGACGECRRSGGRCGYDVAADQFVCFCPDQSAAAESRTCGGGEVAGAGNYHPRASTVAPLASGIHALN</sequence>
<evidence type="ECO:0000256" key="4">
    <source>
        <dbReference type="ARBA" id="ARBA00023180"/>
    </source>
</evidence>
<comment type="catalytic activity">
    <reaction evidence="6">
        <text>L-seryl-[protein] + ATP = O-phospho-L-seryl-[protein] + ADP + H(+)</text>
        <dbReference type="Rhea" id="RHEA:17989"/>
        <dbReference type="Rhea" id="RHEA-COMP:9863"/>
        <dbReference type="Rhea" id="RHEA-COMP:11604"/>
        <dbReference type="ChEBI" id="CHEBI:15378"/>
        <dbReference type="ChEBI" id="CHEBI:29999"/>
        <dbReference type="ChEBI" id="CHEBI:30616"/>
        <dbReference type="ChEBI" id="CHEBI:83421"/>
        <dbReference type="ChEBI" id="CHEBI:456216"/>
        <dbReference type="EC" id="2.7.11.1"/>
    </reaction>
</comment>
<keyword evidence="3 7" id="KW-0732">Signal</keyword>
<organism evidence="10 11">
    <name type="scientific">Rehmannia glutinosa</name>
    <name type="common">Chinese foxglove</name>
    <dbReference type="NCBI Taxonomy" id="99300"/>
    <lineage>
        <taxon>Eukaryota</taxon>
        <taxon>Viridiplantae</taxon>
        <taxon>Streptophyta</taxon>
        <taxon>Embryophyta</taxon>
        <taxon>Tracheophyta</taxon>
        <taxon>Spermatophyta</taxon>
        <taxon>Magnoliopsida</taxon>
        <taxon>eudicotyledons</taxon>
        <taxon>Gunneridae</taxon>
        <taxon>Pentapetalae</taxon>
        <taxon>asterids</taxon>
        <taxon>lamiids</taxon>
        <taxon>Lamiales</taxon>
        <taxon>Orobanchaceae</taxon>
        <taxon>Rehmannieae</taxon>
        <taxon>Rehmannia</taxon>
    </lineage>
</organism>
<evidence type="ECO:0000256" key="3">
    <source>
        <dbReference type="ARBA" id="ARBA00022729"/>
    </source>
</evidence>
<evidence type="ECO:0000313" key="11">
    <source>
        <dbReference type="Proteomes" id="UP001318860"/>
    </source>
</evidence>
<reference evidence="10 11" key="1">
    <citation type="journal article" date="2021" name="Comput. Struct. Biotechnol. J.">
        <title>De novo genome assembly of the potent medicinal plant Rehmannia glutinosa using nanopore technology.</title>
        <authorList>
            <person name="Ma L."/>
            <person name="Dong C."/>
            <person name="Song C."/>
            <person name="Wang X."/>
            <person name="Zheng X."/>
            <person name="Niu Y."/>
            <person name="Chen S."/>
            <person name="Feng W."/>
        </authorList>
    </citation>
    <scope>NUCLEOTIDE SEQUENCE [LARGE SCALE GENOMIC DNA]</scope>
    <source>
        <strain evidence="10">DH-2019</strain>
    </source>
</reference>
<feature type="domain" description="Wall-associated receptor kinase galacturonan-binding" evidence="8">
    <location>
        <begin position="45"/>
        <end position="104"/>
    </location>
</feature>
<accession>A0ABR0WU23</accession>
<dbReference type="PANTHER" id="PTHR33138:SF11">
    <property type="entry name" value="KINASE-LIKE PROTEIN"/>
    <property type="match status" value="1"/>
</dbReference>
<dbReference type="EMBL" id="JABTTQ020000008">
    <property type="protein sequence ID" value="KAK6151003.1"/>
    <property type="molecule type" value="Genomic_DNA"/>
</dbReference>
<dbReference type="InterPro" id="IPR032872">
    <property type="entry name" value="WAK_assoc_C"/>
</dbReference>
<feature type="domain" description="Wall-associated receptor kinase C-terminal" evidence="9">
    <location>
        <begin position="171"/>
        <end position="241"/>
    </location>
</feature>
<dbReference type="PANTHER" id="PTHR33138">
    <property type="entry name" value="OS01G0690200 PROTEIN"/>
    <property type="match status" value="1"/>
</dbReference>
<evidence type="ECO:0000256" key="1">
    <source>
        <dbReference type="ARBA" id="ARBA00004167"/>
    </source>
</evidence>
<evidence type="ECO:0000256" key="7">
    <source>
        <dbReference type="SAM" id="SignalP"/>
    </source>
</evidence>
<evidence type="ECO:0000313" key="10">
    <source>
        <dbReference type="EMBL" id="KAK6151003.1"/>
    </source>
</evidence>
<evidence type="ECO:0000256" key="2">
    <source>
        <dbReference type="ARBA" id="ARBA00012513"/>
    </source>
</evidence>
<evidence type="ECO:0000256" key="5">
    <source>
        <dbReference type="ARBA" id="ARBA00047899"/>
    </source>
</evidence>
<feature type="signal peptide" evidence="7">
    <location>
        <begin position="1"/>
        <end position="30"/>
    </location>
</feature>
<comment type="caution">
    <text evidence="10">The sequence shown here is derived from an EMBL/GenBank/DDBJ whole genome shotgun (WGS) entry which is preliminary data.</text>
</comment>
<dbReference type="EC" id="2.7.11.1" evidence="2"/>
<comment type="subcellular location">
    <subcellularLocation>
        <location evidence="1">Membrane</location>
        <topology evidence="1">Single-pass membrane protein</topology>
    </subcellularLocation>
</comment>
<dbReference type="Pfam" id="PF13947">
    <property type="entry name" value="GUB_WAK_bind"/>
    <property type="match status" value="1"/>
</dbReference>
<evidence type="ECO:0000259" key="9">
    <source>
        <dbReference type="Pfam" id="PF14380"/>
    </source>
</evidence>
<evidence type="ECO:0000256" key="6">
    <source>
        <dbReference type="ARBA" id="ARBA00048679"/>
    </source>
</evidence>
<name>A0ABR0WU23_REHGL</name>
<evidence type="ECO:0000259" key="8">
    <source>
        <dbReference type="Pfam" id="PF13947"/>
    </source>
</evidence>
<protein>
    <recommendedName>
        <fullName evidence="2">non-specific serine/threonine protein kinase</fullName>
        <ecNumber evidence="2">2.7.11.1</ecNumber>
    </recommendedName>
</protein>
<proteinExistence type="predicted"/>
<gene>
    <name evidence="10" type="ORF">DH2020_015935</name>
</gene>